<evidence type="ECO:0000313" key="2">
    <source>
        <dbReference type="Proteomes" id="UP000625210"/>
    </source>
</evidence>
<dbReference type="RefSeq" id="WP_188647206.1">
    <property type="nucleotide sequence ID" value="NZ_BMHQ01000004.1"/>
</dbReference>
<evidence type="ECO:0000313" key="1">
    <source>
        <dbReference type="EMBL" id="GGE13939.1"/>
    </source>
</evidence>
<proteinExistence type="predicted"/>
<sequence length="47" mass="5790">MKRPIFRYRPYKSFYGKELSHTEKEHFDRVLDLIIEMAIKQMNEDGK</sequence>
<dbReference type="Proteomes" id="UP000625210">
    <property type="component" value="Unassembled WGS sequence"/>
</dbReference>
<dbReference type="AlphaFoldDB" id="A0A8J2VEX1"/>
<comment type="caution">
    <text evidence="1">The sequence shown here is derived from an EMBL/GenBank/DDBJ whole genome shotgun (WGS) entry which is preliminary data.</text>
</comment>
<gene>
    <name evidence="1" type="ORF">GCM10011571_14240</name>
</gene>
<reference evidence="1" key="2">
    <citation type="submission" date="2020-09" db="EMBL/GenBank/DDBJ databases">
        <authorList>
            <person name="Sun Q."/>
            <person name="Zhou Y."/>
        </authorList>
    </citation>
    <scope>NUCLEOTIDE SEQUENCE</scope>
    <source>
        <strain evidence="1">CGMCC 1.15179</strain>
    </source>
</reference>
<reference evidence="1" key="1">
    <citation type="journal article" date="2014" name="Int. J. Syst. Evol. Microbiol.">
        <title>Complete genome sequence of Corynebacterium casei LMG S-19264T (=DSM 44701T), isolated from a smear-ripened cheese.</title>
        <authorList>
            <consortium name="US DOE Joint Genome Institute (JGI-PGF)"/>
            <person name="Walter F."/>
            <person name="Albersmeier A."/>
            <person name="Kalinowski J."/>
            <person name="Ruckert C."/>
        </authorList>
    </citation>
    <scope>NUCLEOTIDE SEQUENCE</scope>
    <source>
        <strain evidence="1">CGMCC 1.15179</strain>
    </source>
</reference>
<accession>A0A8J2VEX1</accession>
<organism evidence="1 2">
    <name type="scientific">Marinithermofilum abyssi</name>
    <dbReference type="NCBI Taxonomy" id="1571185"/>
    <lineage>
        <taxon>Bacteria</taxon>
        <taxon>Bacillati</taxon>
        <taxon>Bacillota</taxon>
        <taxon>Bacilli</taxon>
        <taxon>Bacillales</taxon>
        <taxon>Thermoactinomycetaceae</taxon>
        <taxon>Marinithermofilum</taxon>
    </lineage>
</organism>
<protein>
    <submittedName>
        <fullName evidence="1">Uncharacterized protein</fullName>
    </submittedName>
</protein>
<dbReference type="EMBL" id="BMHQ01000004">
    <property type="protein sequence ID" value="GGE13939.1"/>
    <property type="molecule type" value="Genomic_DNA"/>
</dbReference>
<name>A0A8J2VEX1_9BACL</name>
<keyword evidence="2" id="KW-1185">Reference proteome</keyword>